<sequence length="110" mass="11823">MAQAAFNADWLLSIAMISPEGPANLATNRLRSPFPQPTSRTRDPLAMPKLSKKRGLSEFAGFIAAAESVCNIITFYSERASSASGALLNVKAIYDTASQSSTLPDDRFVL</sequence>
<proteinExistence type="predicted"/>
<organism evidence="1 2">
    <name type="scientific">Agrobacterium bohemicum</name>
    <dbReference type="NCBI Taxonomy" id="2052828"/>
    <lineage>
        <taxon>Bacteria</taxon>
        <taxon>Pseudomonadati</taxon>
        <taxon>Pseudomonadota</taxon>
        <taxon>Alphaproteobacteria</taxon>
        <taxon>Hyphomicrobiales</taxon>
        <taxon>Rhizobiaceae</taxon>
        <taxon>Rhizobium/Agrobacterium group</taxon>
        <taxon>Agrobacterium</taxon>
    </lineage>
</organism>
<evidence type="ECO:0000313" key="2">
    <source>
        <dbReference type="Proteomes" id="UP000070498"/>
    </source>
</evidence>
<dbReference type="Proteomes" id="UP000070498">
    <property type="component" value="Unassembled WGS sequence"/>
</dbReference>
<evidence type="ECO:0000313" key="1">
    <source>
        <dbReference type="EMBL" id="KXG87332.1"/>
    </source>
</evidence>
<comment type="caution">
    <text evidence="1">The sequence shown here is derived from an EMBL/GenBank/DDBJ whole genome shotgun (WGS) entry which is preliminary data.</text>
</comment>
<reference evidence="1 2" key="1">
    <citation type="submission" date="2015-11" db="EMBL/GenBank/DDBJ databases">
        <title>Draft genome sequence of Agrobacterium sp. R89-1.</title>
        <authorList>
            <person name="Zahradnik J."/>
            <person name="Kyslikova E."/>
            <person name="Palyzova A."/>
            <person name="Kyslik P."/>
        </authorList>
    </citation>
    <scope>NUCLEOTIDE SEQUENCE [LARGE SCALE GENOMIC DNA]</scope>
    <source>
        <strain evidence="1 2">R89-1</strain>
    </source>
</reference>
<gene>
    <name evidence="1" type="ORF">ATO67_20230</name>
</gene>
<accession>A0A135P7D4</accession>
<dbReference type="EMBL" id="LNUW01000007">
    <property type="protein sequence ID" value="KXG87332.1"/>
    <property type="molecule type" value="Genomic_DNA"/>
</dbReference>
<dbReference type="AlphaFoldDB" id="A0A135P7D4"/>
<name>A0A135P7D4_9HYPH</name>
<protein>
    <submittedName>
        <fullName evidence="1">Uncharacterized protein</fullName>
    </submittedName>
</protein>
<dbReference type="STRING" id="2052828.ATO67_20230"/>
<keyword evidence="2" id="KW-1185">Reference proteome</keyword>